<evidence type="ECO:0000256" key="1">
    <source>
        <dbReference type="SAM" id="Phobius"/>
    </source>
</evidence>
<accession>A0A0E9PD90</accession>
<keyword evidence="1" id="KW-1133">Transmembrane helix</keyword>
<name>A0A0E9PD90_ANGAN</name>
<reference evidence="2" key="1">
    <citation type="submission" date="2014-11" db="EMBL/GenBank/DDBJ databases">
        <authorList>
            <person name="Amaro Gonzalez C."/>
        </authorList>
    </citation>
    <scope>NUCLEOTIDE SEQUENCE</scope>
</reference>
<dbReference type="AlphaFoldDB" id="A0A0E9PD90"/>
<evidence type="ECO:0000313" key="2">
    <source>
        <dbReference type="EMBL" id="JAH02494.1"/>
    </source>
</evidence>
<keyword evidence="1" id="KW-0472">Membrane</keyword>
<sequence length="42" mass="4588">MKAYLSNQSVECFIKGICVGFLMVPSSYSLNSATAPFVHLFS</sequence>
<keyword evidence="1" id="KW-0812">Transmembrane</keyword>
<organism evidence="2">
    <name type="scientific">Anguilla anguilla</name>
    <name type="common">European freshwater eel</name>
    <name type="synonym">Muraena anguilla</name>
    <dbReference type="NCBI Taxonomy" id="7936"/>
    <lineage>
        <taxon>Eukaryota</taxon>
        <taxon>Metazoa</taxon>
        <taxon>Chordata</taxon>
        <taxon>Craniata</taxon>
        <taxon>Vertebrata</taxon>
        <taxon>Euteleostomi</taxon>
        <taxon>Actinopterygii</taxon>
        <taxon>Neopterygii</taxon>
        <taxon>Teleostei</taxon>
        <taxon>Anguilliformes</taxon>
        <taxon>Anguillidae</taxon>
        <taxon>Anguilla</taxon>
    </lineage>
</organism>
<feature type="transmembrane region" description="Helical" evidence="1">
    <location>
        <begin position="12"/>
        <end position="30"/>
    </location>
</feature>
<protein>
    <submittedName>
        <fullName evidence="2">Uncharacterized protein</fullName>
    </submittedName>
</protein>
<dbReference type="EMBL" id="GBXM01106083">
    <property type="protein sequence ID" value="JAH02494.1"/>
    <property type="molecule type" value="Transcribed_RNA"/>
</dbReference>
<proteinExistence type="predicted"/>
<reference evidence="2" key="2">
    <citation type="journal article" date="2015" name="Fish Shellfish Immunol.">
        <title>Early steps in the European eel (Anguilla anguilla)-Vibrio vulnificus interaction in the gills: Role of the RtxA13 toxin.</title>
        <authorList>
            <person name="Callol A."/>
            <person name="Pajuelo D."/>
            <person name="Ebbesson L."/>
            <person name="Teles M."/>
            <person name="MacKenzie S."/>
            <person name="Amaro C."/>
        </authorList>
    </citation>
    <scope>NUCLEOTIDE SEQUENCE</scope>
</reference>